<feature type="coiled-coil region" evidence="1">
    <location>
        <begin position="188"/>
        <end position="222"/>
    </location>
</feature>
<evidence type="ECO:0000256" key="1">
    <source>
        <dbReference type="SAM" id="Coils"/>
    </source>
</evidence>
<feature type="compositionally biased region" description="Basic and acidic residues" evidence="2">
    <location>
        <begin position="78"/>
        <end position="88"/>
    </location>
</feature>
<comment type="caution">
    <text evidence="3">The sequence shown here is derived from an EMBL/GenBank/DDBJ whole genome shotgun (WGS) entry which is preliminary data.</text>
</comment>
<dbReference type="EMBL" id="BRXW01000150">
    <property type="protein sequence ID" value="GMI10565.1"/>
    <property type="molecule type" value="Genomic_DNA"/>
</dbReference>
<feature type="region of interest" description="Disordered" evidence="2">
    <location>
        <begin position="78"/>
        <end position="109"/>
    </location>
</feature>
<keyword evidence="4" id="KW-1185">Reference proteome</keyword>
<dbReference type="Proteomes" id="UP001165122">
    <property type="component" value="Unassembled WGS sequence"/>
</dbReference>
<proteinExistence type="predicted"/>
<dbReference type="AlphaFoldDB" id="A0A9W7KTB3"/>
<evidence type="ECO:0000313" key="3">
    <source>
        <dbReference type="EMBL" id="GMI10565.1"/>
    </source>
</evidence>
<dbReference type="OrthoDB" id="45439at2759"/>
<feature type="compositionally biased region" description="Polar residues" evidence="2">
    <location>
        <begin position="1"/>
        <end position="15"/>
    </location>
</feature>
<keyword evidence="1" id="KW-0175">Coiled coil</keyword>
<name>A0A9W7KTB3_9STRA</name>
<protein>
    <submittedName>
        <fullName evidence="3">Uncharacterized protein</fullName>
    </submittedName>
</protein>
<gene>
    <name evidence="3" type="ORF">TrLO_g11181</name>
</gene>
<evidence type="ECO:0000256" key="2">
    <source>
        <dbReference type="SAM" id="MobiDB-lite"/>
    </source>
</evidence>
<accession>A0A9W7KTB3</accession>
<feature type="region of interest" description="Disordered" evidence="2">
    <location>
        <begin position="1"/>
        <end position="38"/>
    </location>
</feature>
<evidence type="ECO:0000313" key="4">
    <source>
        <dbReference type="Proteomes" id="UP001165122"/>
    </source>
</evidence>
<organism evidence="3 4">
    <name type="scientific">Triparma laevis f. longispina</name>
    <dbReference type="NCBI Taxonomy" id="1714387"/>
    <lineage>
        <taxon>Eukaryota</taxon>
        <taxon>Sar</taxon>
        <taxon>Stramenopiles</taxon>
        <taxon>Ochrophyta</taxon>
        <taxon>Bolidophyceae</taxon>
        <taxon>Parmales</taxon>
        <taxon>Triparmaceae</taxon>
        <taxon>Triparma</taxon>
    </lineage>
</organism>
<reference evidence="4" key="1">
    <citation type="journal article" date="2023" name="Commun. Biol.">
        <title>Genome analysis of Parmales, the sister group of diatoms, reveals the evolutionary specialization of diatoms from phago-mixotrophs to photoautotrophs.</title>
        <authorList>
            <person name="Ban H."/>
            <person name="Sato S."/>
            <person name="Yoshikawa S."/>
            <person name="Yamada K."/>
            <person name="Nakamura Y."/>
            <person name="Ichinomiya M."/>
            <person name="Sato N."/>
            <person name="Blanc-Mathieu R."/>
            <person name="Endo H."/>
            <person name="Kuwata A."/>
            <person name="Ogata H."/>
        </authorList>
    </citation>
    <scope>NUCLEOTIDE SEQUENCE [LARGE SCALE GENOMIC DNA]</scope>
    <source>
        <strain evidence="4">NIES 3700</strain>
    </source>
</reference>
<sequence>MRRAQSMNDVASLQGLQVKRSFSPRNSTELPPLTATIHEDETIGDDYGFYDSLEEGEGVVDRDVGAIVESPLKDIDGLKKFKAQKADSKTTSPPPSPRTSPKQKPRMKSCMSLPNLQSLSMKRSVSFTSLQIRHHPMTLGENPCPTLGPAIGLSNQYSHEESHQIDRYELEKGRKKEMFEMRMNLDERTKILEMAGVAEERVKEAEREARKIRNQRMMTNAKGAVVQKFEEGFESLGRKLRRAREARKAKGEEKK</sequence>